<accession>A0A8J8CAX4</accession>
<feature type="region of interest" description="Disordered" evidence="1">
    <location>
        <begin position="164"/>
        <end position="189"/>
    </location>
</feature>
<evidence type="ECO:0000313" key="3">
    <source>
        <dbReference type="Proteomes" id="UP000783863"/>
    </source>
</evidence>
<evidence type="ECO:0000313" key="2">
    <source>
        <dbReference type="EMBL" id="MBX0303658.1"/>
    </source>
</evidence>
<organism evidence="2 3">
    <name type="scientific">Haloarcula salinisoli</name>
    <dbReference type="NCBI Taxonomy" id="2487746"/>
    <lineage>
        <taxon>Archaea</taxon>
        <taxon>Methanobacteriati</taxon>
        <taxon>Methanobacteriota</taxon>
        <taxon>Stenosarchaea group</taxon>
        <taxon>Halobacteria</taxon>
        <taxon>Halobacteriales</taxon>
        <taxon>Haloarculaceae</taxon>
        <taxon>Haloarcula</taxon>
    </lineage>
</organism>
<dbReference type="RefSeq" id="WP_220587853.1">
    <property type="nucleotide sequence ID" value="NZ_RKLQ01000001.1"/>
</dbReference>
<proteinExistence type="predicted"/>
<keyword evidence="3" id="KW-1185">Reference proteome</keyword>
<dbReference type="EMBL" id="RKLQ01000001">
    <property type="protein sequence ID" value="MBX0303658.1"/>
    <property type="molecule type" value="Genomic_DNA"/>
</dbReference>
<gene>
    <name evidence="2" type="ORF">EGD98_08225</name>
</gene>
<evidence type="ECO:0000256" key="1">
    <source>
        <dbReference type="SAM" id="MobiDB-lite"/>
    </source>
</evidence>
<comment type="caution">
    <text evidence="2">The sequence shown here is derived from an EMBL/GenBank/DDBJ whole genome shotgun (WGS) entry which is preliminary data.</text>
</comment>
<sequence>MHDRGISDVLAFVLIFAVVIASGSLVATAGLDQLTDLRDYEQVQSSERAMEVAAADLSELQEGAPITQLEFALNGGNIGVTESSLQVNVTGTGVDTDSINDTYQINSLQHRVSRGNRDVTLAYESGAVFRSDGGTFRREPRWYANNGTVIVTIVSLRERSGTIDISGSSSRQGDGIDPRGDVPQDAPARDAGQTVRIVAESNVTAQQQWYGSLDGSDSATVQVDVSATAYPDQWARSLDRAGWEQNGTYRYEAEADESLLIRHVVIDLS</sequence>
<name>A0A8J8CAX4_9EURY</name>
<protein>
    <submittedName>
        <fullName evidence="2">Uncharacterized protein</fullName>
    </submittedName>
</protein>
<dbReference type="AlphaFoldDB" id="A0A8J8CAX4"/>
<dbReference type="Pfam" id="PF23960">
    <property type="entry name" value="DUF7289"/>
    <property type="match status" value="1"/>
</dbReference>
<dbReference type="Proteomes" id="UP000783863">
    <property type="component" value="Unassembled WGS sequence"/>
</dbReference>
<dbReference type="InterPro" id="IPR055713">
    <property type="entry name" value="DUF7289"/>
</dbReference>
<reference evidence="2" key="1">
    <citation type="submission" date="2021-06" db="EMBL/GenBank/DDBJ databases">
        <title>Halomicroarcula sp. F24A a new haloarchaeum isolated from saline soil.</title>
        <authorList>
            <person name="Duran-Viseras A."/>
            <person name="Sanchez-Porro C."/>
            <person name="Ventosa A."/>
        </authorList>
    </citation>
    <scope>NUCLEOTIDE SEQUENCE</scope>
    <source>
        <strain evidence="2">F24A</strain>
    </source>
</reference>